<proteinExistence type="predicted"/>
<evidence type="ECO:0000313" key="6">
    <source>
        <dbReference type="Proteomes" id="UP000823388"/>
    </source>
</evidence>
<dbReference type="GO" id="GO:0045292">
    <property type="term" value="P:mRNA cis splicing, via spliceosome"/>
    <property type="evidence" value="ECO:0007669"/>
    <property type="project" value="TreeGrafter"/>
</dbReference>
<keyword evidence="6" id="KW-1185">Reference proteome</keyword>
<evidence type="ECO:0000313" key="5">
    <source>
        <dbReference type="EMBL" id="KAG2661741.1"/>
    </source>
</evidence>
<accession>A0A8T0XJX7</accession>
<evidence type="ECO:0000256" key="3">
    <source>
        <dbReference type="ARBA" id="ARBA00022490"/>
    </source>
</evidence>
<reference evidence="5" key="1">
    <citation type="submission" date="2020-05" db="EMBL/GenBank/DDBJ databases">
        <title>WGS assembly of Panicum virgatum.</title>
        <authorList>
            <person name="Lovell J.T."/>
            <person name="Jenkins J."/>
            <person name="Shu S."/>
            <person name="Juenger T.E."/>
            <person name="Schmutz J."/>
        </authorList>
    </citation>
    <scope>NUCLEOTIDE SEQUENCE</scope>
    <source>
        <strain evidence="5">AP13</strain>
    </source>
</reference>
<evidence type="ECO:0000256" key="4">
    <source>
        <dbReference type="ARBA" id="ARBA00023242"/>
    </source>
</evidence>
<dbReference type="PANTHER" id="PTHR21399">
    <property type="entry name" value="CHLORIDE CONDUCTANCE REGULATORY PROTEIN ICLN"/>
    <property type="match status" value="1"/>
</dbReference>
<gene>
    <name evidence="5" type="ORF">PVAP13_1KG110000</name>
</gene>
<dbReference type="Pfam" id="PF03517">
    <property type="entry name" value="Voldacs"/>
    <property type="match status" value="1"/>
</dbReference>
<dbReference type="EMBL" id="CM029037">
    <property type="protein sequence ID" value="KAG2661741.1"/>
    <property type="molecule type" value="Genomic_DNA"/>
</dbReference>
<name>A0A8T0XJX7_PANVG</name>
<dbReference type="GO" id="GO:0000387">
    <property type="term" value="P:spliceosomal snRNP assembly"/>
    <property type="evidence" value="ECO:0007669"/>
    <property type="project" value="TreeGrafter"/>
</dbReference>
<evidence type="ECO:0000256" key="1">
    <source>
        <dbReference type="ARBA" id="ARBA00004123"/>
    </source>
</evidence>
<comment type="subcellular location">
    <subcellularLocation>
        <location evidence="2">Cytoplasm</location>
    </subcellularLocation>
    <subcellularLocation>
        <location evidence="1">Nucleus</location>
    </subcellularLocation>
</comment>
<dbReference type="PANTHER" id="PTHR21399:SF2">
    <property type="entry name" value="NUCLEOTIDE-SENSITIVE CHLORIDE CONDUCTANCE REGULATOR FAMILY PROTEIN, EXPRESSED"/>
    <property type="match status" value="1"/>
</dbReference>
<keyword evidence="3" id="KW-0963">Cytoplasm</keyword>
<dbReference type="Gene3D" id="2.30.29.30">
    <property type="entry name" value="Pleckstrin-homology domain (PH domain)/Phosphotyrosine-binding domain (PTB)"/>
    <property type="match status" value="1"/>
</dbReference>
<dbReference type="AlphaFoldDB" id="A0A8T0XJX7"/>
<sequence>MAPGLQRFSYIAGDGAPRLDAASGEELVRLDRAASVALGRRSPELPGTLFVTTRKRLIWLSEAEKGKGYAVDFLAISLHAASRDLEAYPSPCLYTQIEAEVATDEEAVESNPEANDELDLSRVSELRIILGDPGQRILLNYGRPWLLPILPLGRHSSLQHG</sequence>
<dbReference type="Proteomes" id="UP000823388">
    <property type="component" value="Chromosome 1K"/>
</dbReference>
<dbReference type="GO" id="GO:0005829">
    <property type="term" value="C:cytosol"/>
    <property type="evidence" value="ECO:0007669"/>
    <property type="project" value="TreeGrafter"/>
</dbReference>
<protein>
    <submittedName>
        <fullName evidence="5">Uncharacterized protein</fullName>
    </submittedName>
</protein>
<dbReference type="GO" id="GO:0034715">
    <property type="term" value="C:pICln-Sm protein complex"/>
    <property type="evidence" value="ECO:0007669"/>
    <property type="project" value="TreeGrafter"/>
</dbReference>
<evidence type="ECO:0000256" key="2">
    <source>
        <dbReference type="ARBA" id="ARBA00004496"/>
    </source>
</evidence>
<dbReference type="InterPro" id="IPR011993">
    <property type="entry name" value="PH-like_dom_sf"/>
</dbReference>
<dbReference type="InterPro" id="IPR039924">
    <property type="entry name" value="ICln/Lot5/Saf5"/>
</dbReference>
<comment type="caution">
    <text evidence="5">The sequence shown here is derived from an EMBL/GenBank/DDBJ whole genome shotgun (WGS) entry which is preliminary data.</text>
</comment>
<dbReference type="GO" id="GO:0005681">
    <property type="term" value="C:spliceosomal complex"/>
    <property type="evidence" value="ECO:0007669"/>
    <property type="project" value="TreeGrafter"/>
</dbReference>
<keyword evidence="4" id="KW-0539">Nucleus</keyword>
<organism evidence="5 6">
    <name type="scientific">Panicum virgatum</name>
    <name type="common">Blackwell switchgrass</name>
    <dbReference type="NCBI Taxonomy" id="38727"/>
    <lineage>
        <taxon>Eukaryota</taxon>
        <taxon>Viridiplantae</taxon>
        <taxon>Streptophyta</taxon>
        <taxon>Embryophyta</taxon>
        <taxon>Tracheophyta</taxon>
        <taxon>Spermatophyta</taxon>
        <taxon>Magnoliopsida</taxon>
        <taxon>Liliopsida</taxon>
        <taxon>Poales</taxon>
        <taxon>Poaceae</taxon>
        <taxon>PACMAD clade</taxon>
        <taxon>Panicoideae</taxon>
        <taxon>Panicodae</taxon>
        <taxon>Paniceae</taxon>
        <taxon>Panicinae</taxon>
        <taxon>Panicum</taxon>
        <taxon>Panicum sect. Hiantes</taxon>
    </lineage>
</organism>